<dbReference type="EMBL" id="CP049074">
    <property type="protein sequence ID" value="QKR00841.1"/>
    <property type="molecule type" value="Genomic_DNA"/>
</dbReference>
<keyword evidence="1" id="KW-1133">Transmembrane helix</keyword>
<dbReference type="AlphaFoldDB" id="A0A6N0P0E9"/>
<feature type="transmembrane region" description="Helical" evidence="1">
    <location>
        <begin position="379"/>
        <end position="399"/>
    </location>
</feature>
<feature type="transmembrane region" description="Helical" evidence="1">
    <location>
        <begin position="296"/>
        <end position="318"/>
    </location>
</feature>
<accession>A0A6N0P0E9</accession>
<evidence type="ECO:0000313" key="3">
    <source>
        <dbReference type="Proteomes" id="UP000509301"/>
    </source>
</evidence>
<keyword evidence="1" id="KW-0472">Membrane</keyword>
<evidence type="ECO:0000313" key="2">
    <source>
        <dbReference type="EMBL" id="QKR00841.1"/>
    </source>
</evidence>
<dbReference type="Proteomes" id="UP000509301">
    <property type="component" value="Chromosome"/>
</dbReference>
<feature type="transmembrane region" description="Helical" evidence="1">
    <location>
        <begin position="273"/>
        <end position="290"/>
    </location>
</feature>
<proteinExistence type="predicted"/>
<feature type="transmembrane region" description="Helical" evidence="1">
    <location>
        <begin position="45"/>
        <end position="63"/>
    </location>
</feature>
<feature type="transmembrane region" description="Helical" evidence="1">
    <location>
        <begin position="12"/>
        <end position="38"/>
    </location>
</feature>
<dbReference type="KEGG" id="mten:GWK48_11005"/>
<feature type="transmembrane region" description="Helical" evidence="1">
    <location>
        <begin position="244"/>
        <end position="266"/>
    </location>
</feature>
<evidence type="ECO:0000256" key="1">
    <source>
        <dbReference type="SAM" id="Phobius"/>
    </source>
</evidence>
<organism evidence="2 3">
    <name type="scientific">Metallosphaera tengchongensis</name>
    <dbReference type="NCBI Taxonomy" id="1532350"/>
    <lineage>
        <taxon>Archaea</taxon>
        <taxon>Thermoproteota</taxon>
        <taxon>Thermoprotei</taxon>
        <taxon>Sulfolobales</taxon>
        <taxon>Sulfolobaceae</taxon>
        <taxon>Metallosphaera</taxon>
    </lineage>
</organism>
<feature type="transmembrane region" description="Helical" evidence="1">
    <location>
        <begin position="467"/>
        <end position="488"/>
    </location>
</feature>
<reference evidence="2 3" key="1">
    <citation type="submission" date="2020-02" db="EMBL/GenBank/DDBJ databases">
        <title>Comparative genome analysis reveals the metabolism and evolution of the thermophilic archaeal genus Metallosphaera.</title>
        <authorList>
            <person name="Jiang C."/>
        </authorList>
    </citation>
    <scope>NUCLEOTIDE SEQUENCE [LARGE SCALE GENOMIC DNA]</scope>
    <source>
        <strain evidence="2 3">Ric-A</strain>
    </source>
</reference>
<feature type="transmembrane region" description="Helical" evidence="1">
    <location>
        <begin position="120"/>
        <end position="138"/>
    </location>
</feature>
<gene>
    <name evidence="2" type="ORF">GWK48_11005</name>
</gene>
<dbReference type="GeneID" id="55642478"/>
<feature type="transmembrane region" description="Helical" evidence="1">
    <location>
        <begin position="405"/>
        <end position="423"/>
    </location>
</feature>
<name>A0A6N0P0E9_9CREN</name>
<keyword evidence="3" id="KW-1185">Reference proteome</keyword>
<dbReference type="RefSeq" id="WP_174632242.1">
    <property type="nucleotide sequence ID" value="NZ_CP049074.1"/>
</dbReference>
<feature type="transmembrane region" description="Helical" evidence="1">
    <location>
        <begin position="85"/>
        <end position="108"/>
    </location>
</feature>
<feature type="transmembrane region" description="Helical" evidence="1">
    <location>
        <begin position="181"/>
        <end position="208"/>
    </location>
</feature>
<protein>
    <submittedName>
        <fullName evidence="2">Uncharacterized protein</fullName>
    </submittedName>
</protein>
<sequence>MREKHGLIELLAVSLFGISLLHFEYFLPLSLILGGFLVLKKEWKVLPVVSGLAFLVSFLFPFVRENAVFLTFLFPLTLLSKYDKAIASALFSLSVAFLPFGQFDYYVLSLVSILLIGLDYRGTIVSGVLLLLISALGVDYGDLAYFYLLFGVVSALLEPRVKIRREHYLSLGSVVFPLVHLTLPSVLLSIGLGMFFPFSIVVSGLMFYTEGVKYGLYLIPVAVVPYLLRRKGVLSSTRVLTSSLLAMGVSSFSYFFPPAFVFLFPLYKVEKRALLVSSVTFLFLSIYLFVNGIYDVLFVSVISSIVSSIVFLSSRYVFRVIPFITRDYMRLATYAVVGVTVVSTVLVLFYYYYTLAYIAFALSLALFTLLNYREDYLRFLFLVLLSLLLRYPYIPISGYKLVSRLNILVVLVPILVAALHPTLELSVTSLSSAIAYFLQRFKVPTIFSYVPPATVLYPYALLGVEVYGVHVPLGVLLPISVFVVGYLLGRRQEFLGLMYEISLALSIAFVLGLAKT</sequence>
<dbReference type="OrthoDB" id="44253at2157"/>
<feature type="transmembrane region" description="Helical" evidence="1">
    <location>
        <begin position="495"/>
        <end position="514"/>
    </location>
</feature>
<keyword evidence="1" id="KW-0812">Transmembrane</keyword>